<keyword evidence="2" id="KW-1185">Reference proteome</keyword>
<organism evidence="1 2">
    <name type="scientific">Candidatus Campylobacter infans</name>
    <dbReference type="NCBI Taxonomy" id="2561898"/>
    <lineage>
        <taxon>Bacteria</taxon>
        <taxon>Pseudomonadati</taxon>
        <taxon>Campylobacterota</taxon>
        <taxon>Epsilonproteobacteria</taxon>
        <taxon>Campylobacterales</taxon>
        <taxon>Campylobacteraceae</taxon>
        <taxon>Campylobacter</taxon>
    </lineage>
</organism>
<dbReference type="AlphaFoldDB" id="A0A7H9CG63"/>
<dbReference type="RefSeq" id="WP_179975580.1">
    <property type="nucleotide sequence ID" value="NZ_CP049075.1"/>
</dbReference>
<evidence type="ECO:0000313" key="1">
    <source>
        <dbReference type="EMBL" id="QLI04962.1"/>
    </source>
</evidence>
<reference evidence="1 2" key="1">
    <citation type="submission" date="2020-02" db="EMBL/GenBank/DDBJ databases">
        <title>Complete genome sequence of the novel Campylobacter species Candidatus Campylobacter infans.</title>
        <authorList>
            <person name="Duim B."/>
            <person name="Zomer A."/>
            <person name="van der Graaf L."/>
            <person name="Wagenaar J."/>
        </authorList>
    </citation>
    <scope>NUCLEOTIDE SEQUENCE [LARGE SCALE GENOMIC DNA]</scope>
    <source>
        <strain evidence="1 2">19S00001</strain>
    </source>
</reference>
<dbReference type="Proteomes" id="UP000509414">
    <property type="component" value="Chromosome"/>
</dbReference>
<gene>
    <name evidence="1" type="ORF">CINF_0429</name>
</gene>
<dbReference type="KEGG" id="cinf:CINF_0429"/>
<proteinExistence type="predicted"/>
<sequence length="98" mass="11344">MKIYLDCECLLLLFCLNNFLKPFLVSKDEADFIVSDRKISSDDKPVFTLGIDLKLPFTQTQLLKALNDFKNENALEIALDELLNNFKKDLIKLLKYAK</sequence>
<name>A0A7H9CG63_9BACT</name>
<dbReference type="EMBL" id="CP049075">
    <property type="protein sequence ID" value="QLI04962.1"/>
    <property type="molecule type" value="Genomic_DNA"/>
</dbReference>
<evidence type="ECO:0000313" key="2">
    <source>
        <dbReference type="Proteomes" id="UP000509414"/>
    </source>
</evidence>
<protein>
    <submittedName>
        <fullName evidence="1">Uncharacterized protein</fullName>
    </submittedName>
</protein>
<accession>A0A7H9CG63</accession>